<keyword evidence="1" id="KW-0732">Signal</keyword>
<protein>
    <recommendedName>
        <fullName evidence="4">Lipoprotein</fullName>
    </recommendedName>
</protein>
<evidence type="ECO:0000313" key="3">
    <source>
        <dbReference type="Proteomes" id="UP000295277"/>
    </source>
</evidence>
<dbReference type="OrthoDB" id="7877107at2"/>
<gene>
    <name evidence="2" type="ORF">EV216_110139</name>
</gene>
<keyword evidence="3" id="KW-1185">Reference proteome</keyword>
<reference evidence="2 3" key="1">
    <citation type="submission" date="2019-03" db="EMBL/GenBank/DDBJ databases">
        <title>Genomic Encyclopedia of Type Strains, Phase IV (KMG-IV): sequencing the most valuable type-strain genomes for metagenomic binning, comparative biology and taxonomic classification.</title>
        <authorList>
            <person name="Goeker M."/>
        </authorList>
    </citation>
    <scope>NUCLEOTIDE SEQUENCE [LARGE SCALE GENOMIC DNA]</scope>
    <source>
        <strain evidence="2 3">DSM 21153</strain>
    </source>
</reference>
<dbReference type="Proteomes" id="UP000295277">
    <property type="component" value="Unassembled WGS sequence"/>
</dbReference>
<accession>A0A4R1YUQ4</accession>
<comment type="caution">
    <text evidence="2">The sequence shown here is derived from an EMBL/GenBank/DDBJ whole genome shotgun (WGS) entry which is preliminary data.</text>
</comment>
<evidence type="ECO:0008006" key="4">
    <source>
        <dbReference type="Google" id="ProtNLM"/>
    </source>
</evidence>
<dbReference type="AlphaFoldDB" id="A0A4R1YUQ4"/>
<feature type="signal peptide" evidence="1">
    <location>
        <begin position="1"/>
        <end position="17"/>
    </location>
</feature>
<dbReference type="RefSeq" id="WP_132694685.1">
    <property type="nucleotide sequence ID" value="NZ_SLVM01000010.1"/>
</dbReference>
<sequence length="84" mass="8959">MRWIVLACACTALSGCAAGKPVVAAYNGDSVSIQQFAYWAQAAPSEETAAEAARICAKGSKKRAEYASSRQLPGYITEHLYLCL</sequence>
<organism evidence="2 3">
    <name type="scientific">Rhodovulum steppense</name>
    <dbReference type="NCBI Taxonomy" id="540251"/>
    <lineage>
        <taxon>Bacteria</taxon>
        <taxon>Pseudomonadati</taxon>
        <taxon>Pseudomonadota</taxon>
        <taxon>Alphaproteobacteria</taxon>
        <taxon>Rhodobacterales</taxon>
        <taxon>Paracoccaceae</taxon>
        <taxon>Rhodovulum</taxon>
    </lineage>
</organism>
<name>A0A4R1YUQ4_9RHOB</name>
<proteinExistence type="predicted"/>
<feature type="chain" id="PRO_5020213155" description="Lipoprotein" evidence="1">
    <location>
        <begin position="18"/>
        <end position="84"/>
    </location>
</feature>
<dbReference type="PROSITE" id="PS51257">
    <property type="entry name" value="PROKAR_LIPOPROTEIN"/>
    <property type="match status" value="1"/>
</dbReference>
<dbReference type="EMBL" id="SLVM01000010">
    <property type="protein sequence ID" value="TCM84821.1"/>
    <property type="molecule type" value="Genomic_DNA"/>
</dbReference>
<evidence type="ECO:0000313" key="2">
    <source>
        <dbReference type="EMBL" id="TCM84821.1"/>
    </source>
</evidence>
<evidence type="ECO:0000256" key="1">
    <source>
        <dbReference type="SAM" id="SignalP"/>
    </source>
</evidence>